<dbReference type="SUPFAM" id="SSF54001">
    <property type="entry name" value="Cysteine proteinases"/>
    <property type="match status" value="1"/>
</dbReference>
<sequence length="183" mass="20661">MAHLHTVYVLLTRYEDFFSHVLQHLTNSQFTHASICFDDDLNDFYSFRLEKGFCQEHPTLMNSPKKVMAICELYSVQVSDENYQRMKRYSKKFAHGDHTAYSSASLIAGLIGLPFHSLTGCFCSQFVAETLNKATTVLLSKPASRYFPQDFTQEADLTLCFRGTLGELASSLGHSSDISLSYA</sequence>
<keyword evidence="2" id="KW-1185">Reference proteome</keyword>
<evidence type="ECO:0000313" key="2">
    <source>
        <dbReference type="Proteomes" id="UP000674938"/>
    </source>
</evidence>
<protein>
    <submittedName>
        <fullName evidence="1">Uncharacterized protein</fullName>
    </submittedName>
</protein>
<evidence type="ECO:0000313" key="1">
    <source>
        <dbReference type="EMBL" id="MBP1042118.1"/>
    </source>
</evidence>
<organism evidence="1 2">
    <name type="scientific">Vagococcus allomyrinae</name>
    <dbReference type="NCBI Taxonomy" id="2794353"/>
    <lineage>
        <taxon>Bacteria</taxon>
        <taxon>Bacillati</taxon>
        <taxon>Bacillota</taxon>
        <taxon>Bacilli</taxon>
        <taxon>Lactobacillales</taxon>
        <taxon>Enterococcaceae</taxon>
        <taxon>Vagococcus</taxon>
    </lineage>
</organism>
<dbReference type="RefSeq" id="WP_209529024.1">
    <property type="nucleotide sequence ID" value="NZ_JAEEGA010000009.1"/>
</dbReference>
<dbReference type="InterPro" id="IPR038765">
    <property type="entry name" value="Papain-like_cys_pep_sf"/>
</dbReference>
<accession>A0A940SX84</accession>
<dbReference type="EMBL" id="JAEEGA010000009">
    <property type="protein sequence ID" value="MBP1042118.1"/>
    <property type="molecule type" value="Genomic_DNA"/>
</dbReference>
<name>A0A940SX84_9ENTE</name>
<dbReference type="Proteomes" id="UP000674938">
    <property type="component" value="Unassembled WGS sequence"/>
</dbReference>
<dbReference type="AlphaFoldDB" id="A0A940SX84"/>
<reference evidence="1" key="1">
    <citation type="submission" date="2020-12" db="EMBL/GenBank/DDBJ databases">
        <title>Vagococcus allomyrinae sp. nov. and Enterococcus lavae sp. nov., isolated from the larvae of Allomyrina dichotoma.</title>
        <authorList>
            <person name="Lee S.D."/>
        </authorList>
    </citation>
    <scope>NUCLEOTIDE SEQUENCE</scope>
    <source>
        <strain evidence="1">BWB3-3</strain>
    </source>
</reference>
<dbReference type="Gene3D" id="3.90.1720.10">
    <property type="entry name" value="endopeptidase domain like (from Nostoc punctiforme)"/>
    <property type="match status" value="1"/>
</dbReference>
<gene>
    <name evidence="1" type="ORF">I6N95_13945</name>
</gene>
<comment type="caution">
    <text evidence="1">The sequence shown here is derived from an EMBL/GenBank/DDBJ whole genome shotgun (WGS) entry which is preliminary data.</text>
</comment>
<proteinExistence type="predicted"/>